<sequence length="124" mass="14543">MKLLVLTVIVIASVYCWHDNIRERDECYRVAKYVKHHRRIFPNETARHAFIEELIKSEDKIIASFSVHCISNIHYGLYKQWNTSQFIGLARYCWACSDEITYPRGPVNEITYPKATTATCERSV</sequence>
<keyword evidence="1" id="KW-0732">Signal</keyword>
<feature type="chain" id="PRO_5035360157" evidence="1">
    <location>
        <begin position="17"/>
        <end position="124"/>
    </location>
</feature>
<dbReference type="Proteomes" id="UP000095284">
    <property type="component" value="Unplaced"/>
</dbReference>
<dbReference type="EMBL" id="CAJFDI010000002">
    <property type="protein sequence ID" value="CAD5217806.1"/>
    <property type="molecule type" value="Genomic_DNA"/>
</dbReference>
<evidence type="ECO:0000313" key="2">
    <source>
        <dbReference type="EMBL" id="CAD5217806.1"/>
    </source>
</evidence>
<dbReference type="WBParaSite" id="BXY_1580200.1">
    <property type="protein sequence ID" value="BXY_1580200.1"/>
    <property type="gene ID" value="BXY_1580200"/>
</dbReference>
<feature type="signal peptide" evidence="1">
    <location>
        <begin position="1"/>
        <end position="16"/>
    </location>
</feature>
<evidence type="ECO:0000313" key="6">
    <source>
        <dbReference type="WBParaSite" id="BXY_1580200.1"/>
    </source>
</evidence>
<dbReference type="Proteomes" id="UP000582659">
    <property type="component" value="Unassembled WGS sequence"/>
</dbReference>
<name>A0A1I7SRY5_BURXY</name>
<protein>
    <submittedName>
        <fullName evidence="2">(pine wood nematode) hypothetical protein</fullName>
    </submittedName>
</protein>
<proteinExistence type="predicted"/>
<accession>A0A1I7SRY5</accession>
<reference evidence="6" key="1">
    <citation type="submission" date="2016-11" db="UniProtKB">
        <authorList>
            <consortium name="WormBaseParasite"/>
        </authorList>
    </citation>
    <scope>IDENTIFICATION</scope>
</reference>
<evidence type="ECO:0000256" key="1">
    <source>
        <dbReference type="SAM" id="SignalP"/>
    </source>
</evidence>
<dbReference type="AlphaFoldDB" id="A0A1I7SRY5"/>
<reference evidence="3" key="2">
    <citation type="submission" date="2020-08" db="EMBL/GenBank/DDBJ databases">
        <authorList>
            <person name="Kikuchi T."/>
        </authorList>
    </citation>
    <scope>NUCLEOTIDE SEQUENCE</scope>
    <source>
        <strain evidence="2">Ka4C1</strain>
    </source>
</reference>
<gene>
    <name evidence="2" type="ORF">BXYJ_LOCUS5214</name>
</gene>
<dbReference type="Proteomes" id="UP000659654">
    <property type="component" value="Unassembled WGS sequence"/>
</dbReference>
<dbReference type="EMBL" id="CAJFCV020000002">
    <property type="protein sequence ID" value="CAG9101711.1"/>
    <property type="molecule type" value="Genomic_DNA"/>
</dbReference>
<keyword evidence="5" id="KW-1185">Reference proteome</keyword>
<evidence type="ECO:0000313" key="3">
    <source>
        <dbReference type="EMBL" id="CAG9101711.1"/>
    </source>
</evidence>
<evidence type="ECO:0000313" key="4">
    <source>
        <dbReference type="Proteomes" id="UP000095284"/>
    </source>
</evidence>
<organism evidence="4 6">
    <name type="scientific">Bursaphelenchus xylophilus</name>
    <name type="common">Pinewood nematode worm</name>
    <name type="synonym">Aphelenchoides xylophilus</name>
    <dbReference type="NCBI Taxonomy" id="6326"/>
    <lineage>
        <taxon>Eukaryota</taxon>
        <taxon>Metazoa</taxon>
        <taxon>Ecdysozoa</taxon>
        <taxon>Nematoda</taxon>
        <taxon>Chromadorea</taxon>
        <taxon>Rhabditida</taxon>
        <taxon>Tylenchina</taxon>
        <taxon>Tylenchomorpha</taxon>
        <taxon>Aphelenchoidea</taxon>
        <taxon>Aphelenchoididae</taxon>
        <taxon>Bursaphelenchus</taxon>
    </lineage>
</organism>
<evidence type="ECO:0000313" key="5">
    <source>
        <dbReference type="Proteomes" id="UP000659654"/>
    </source>
</evidence>